<feature type="domain" description="Transglycosylase SLT" evidence="2">
    <location>
        <begin position="43"/>
        <end position="333"/>
    </location>
</feature>
<gene>
    <name evidence="3" type="ORF">QO033_05010</name>
</gene>
<sequence length="411" mass="43214">MGLTRRSFGVGLGAGLLSACSGGLPAGPVATPGMRPVANAGYDAWVAGFRGRAAARGIAPEVVARAFRGAGYLPGVVERDRNQTEFTRTLEDYLAIAASDERVGTGREMYRRHGALLSRIEARYGVESRVVCAIWGLESRYGARRGDVPVISALSTLAYDGRRGSFFESQLIAALKILQNGDIPPAQMTGSWAGAMGHTQFIPTSYLAYAVDFDGDGRRDIWSADPGDALASAAAYLSRSGWRHGQPWGLEVALPSGFAAGLTGRGQARSVAAWQALGVRPAAGGRLPDHGTAAVLAPAGTAAPAFLVFQNFWVILRYNNSEKYGLGIGHLSDRIAGGGPIVGRFPPDANGLTLADRKEIQSRLMRRGYDTGGADGVIGSKTEAAIGAYQRRAGVTVTGKPSVALLRQLRG</sequence>
<dbReference type="RefSeq" id="WP_284479844.1">
    <property type="nucleotide sequence ID" value="NZ_JASNJD010000003.1"/>
</dbReference>
<evidence type="ECO:0000313" key="4">
    <source>
        <dbReference type="Proteomes" id="UP001243757"/>
    </source>
</evidence>
<dbReference type="EMBL" id="JASNJD010000003">
    <property type="protein sequence ID" value="MDK3017024.1"/>
    <property type="molecule type" value="Genomic_DNA"/>
</dbReference>
<dbReference type="SUPFAM" id="SSF47090">
    <property type="entry name" value="PGBD-like"/>
    <property type="match status" value="1"/>
</dbReference>
<dbReference type="InterPro" id="IPR002477">
    <property type="entry name" value="Peptidoglycan-bd-like"/>
</dbReference>
<feature type="domain" description="Peptidoglycan binding-like" evidence="1">
    <location>
        <begin position="355"/>
        <end position="409"/>
    </location>
</feature>
<dbReference type="Gene3D" id="1.10.8.350">
    <property type="entry name" value="Bacterial muramidase"/>
    <property type="match status" value="1"/>
</dbReference>
<evidence type="ECO:0000313" key="3">
    <source>
        <dbReference type="EMBL" id="MDK3017024.1"/>
    </source>
</evidence>
<dbReference type="InterPro" id="IPR043426">
    <property type="entry name" value="MltB-like"/>
</dbReference>
<dbReference type="InterPro" id="IPR006311">
    <property type="entry name" value="TAT_signal"/>
</dbReference>
<evidence type="ECO:0000259" key="1">
    <source>
        <dbReference type="Pfam" id="PF01471"/>
    </source>
</evidence>
<proteinExistence type="predicted"/>
<accession>A0ABT7EXL8</accession>
<protein>
    <submittedName>
        <fullName evidence="3">Lytic murein transglycosylase</fullName>
    </submittedName>
</protein>
<organism evidence="3 4">
    <name type="scientific">Pseudodonghicola flavimaris</name>
    <dbReference type="NCBI Taxonomy" id="3050036"/>
    <lineage>
        <taxon>Bacteria</taxon>
        <taxon>Pseudomonadati</taxon>
        <taxon>Pseudomonadota</taxon>
        <taxon>Alphaproteobacteria</taxon>
        <taxon>Rhodobacterales</taxon>
        <taxon>Paracoccaceae</taxon>
        <taxon>Pseudodonghicola</taxon>
    </lineage>
</organism>
<dbReference type="PANTHER" id="PTHR30163:SF8">
    <property type="entry name" value="LYTIC MUREIN TRANSGLYCOSYLASE"/>
    <property type="match status" value="1"/>
</dbReference>
<reference evidence="3 4" key="1">
    <citation type="submission" date="2023-05" db="EMBL/GenBank/DDBJ databases">
        <title>Pseudodonghicola sp. nov.</title>
        <authorList>
            <person name="Huang J."/>
        </authorList>
    </citation>
    <scope>NUCLEOTIDE SEQUENCE [LARGE SCALE GENOMIC DNA]</scope>
    <source>
        <strain evidence="3 4">IC7</strain>
    </source>
</reference>
<name>A0ABT7EXL8_9RHOB</name>
<evidence type="ECO:0000259" key="2">
    <source>
        <dbReference type="Pfam" id="PF13406"/>
    </source>
</evidence>
<dbReference type="InterPro" id="IPR036366">
    <property type="entry name" value="PGBDSf"/>
</dbReference>
<dbReference type="SUPFAM" id="SSF53955">
    <property type="entry name" value="Lysozyme-like"/>
    <property type="match status" value="1"/>
</dbReference>
<comment type="caution">
    <text evidence="3">The sequence shown here is derived from an EMBL/GenBank/DDBJ whole genome shotgun (WGS) entry which is preliminary data.</text>
</comment>
<dbReference type="Pfam" id="PF13406">
    <property type="entry name" value="SLT_2"/>
    <property type="match status" value="1"/>
</dbReference>
<dbReference type="NCBIfam" id="TIGR02283">
    <property type="entry name" value="MltB_2"/>
    <property type="match status" value="1"/>
</dbReference>
<dbReference type="InterPro" id="IPR023346">
    <property type="entry name" value="Lysozyme-like_dom_sf"/>
</dbReference>
<keyword evidence="4" id="KW-1185">Reference proteome</keyword>
<dbReference type="PANTHER" id="PTHR30163">
    <property type="entry name" value="MEMBRANE-BOUND LYTIC MUREIN TRANSGLYCOSYLASE B"/>
    <property type="match status" value="1"/>
</dbReference>
<dbReference type="Proteomes" id="UP001243757">
    <property type="component" value="Unassembled WGS sequence"/>
</dbReference>
<dbReference type="InterPro" id="IPR031304">
    <property type="entry name" value="SLT_2"/>
</dbReference>
<dbReference type="PROSITE" id="PS51257">
    <property type="entry name" value="PROKAR_LIPOPROTEIN"/>
    <property type="match status" value="1"/>
</dbReference>
<dbReference type="InterPro" id="IPR011970">
    <property type="entry name" value="MltB_2"/>
</dbReference>
<dbReference type="InterPro" id="IPR036365">
    <property type="entry name" value="PGBD-like_sf"/>
</dbReference>
<dbReference type="Gene3D" id="1.10.530.10">
    <property type="match status" value="1"/>
</dbReference>
<dbReference type="PROSITE" id="PS51318">
    <property type="entry name" value="TAT"/>
    <property type="match status" value="1"/>
</dbReference>
<dbReference type="Pfam" id="PF01471">
    <property type="entry name" value="PG_binding_1"/>
    <property type="match status" value="1"/>
</dbReference>
<dbReference type="Gene3D" id="1.10.101.10">
    <property type="entry name" value="PGBD-like superfamily/PGBD"/>
    <property type="match status" value="1"/>
</dbReference>